<accession>A0AAX2JBG4</accession>
<dbReference type="AlphaFoldDB" id="A0AAX2JBG4"/>
<reference evidence="2 3" key="1">
    <citation type="submission" date="2018-06" db="EMBL/GenBank/DDBJ databases">
        <authorList>
            <consortium name="Pathogen Informatics"/>
            <person name="Doyle S."/>
        </authorList>
    </citation>
    <scope>NUCLEOTIDE SEQUENCE [LARGE SCALE GENOMIC DNA]</scope>
    <source>
        <strain evidence="2 3">NCTC12112</strain>
    </source>
</reference>
<evidence type="ECO:0000256" key="1">
    <source>
        <dbReference type="SAM" id="Phobius"/>
    </source>
</evidence>
<dbReference type="EMBL" id="LS483487">
    <property type="protein sequence ID" value="SQJ04768.1"/>
    <property type="molecule type" value="Genomic_DNA"/>
</dbReference>
<protein>
    <submittedName>
        <fullName evidence="2">Phage-related minor tail protein</fullName>
    </submittedName>
</protein>
<dbReference type="GeneID" id="78453201"/>
<dbReference type="RefSeq" id="WP_005982162.1">
    <property type="nucleotide sequence ID" value="NZ_CABKNW010000005.1"/>
</dbReference>
<dbReference type="KEGG" id="ful:C4N20_00150"/>
<keyword evidence="1" id="KW-0472">Membrane</keyword>
<keyword evidence="1" id="KW-0812">Transmembrane</keyword>
<organism evidence="2 3">
    <name type="scientific">Fusobacterium ulcerans</name>
    <dbReference type="NCBI Taxonomy" id="861"/>
    <lineage>
        <taxon>Bacteria</taxon>
        <taxon>Fusobacteriati</taxon>
        <taxon>Fusobacteriota</taxon>
        <taxon>Fusobacteriia</taxon>
        <taxon>Fusobacteriales</taxon>
        <taxon>Fusobacteriaceae</taxon>
        <taxon>Fusobacterium</taxon>
    </lineage>
</organism>
<proteinExistence type="predicted"/>
<evidence type="ECO:0000313" key="3">
    <source>
        <dbReference type="Proteomes" id="UP000249008"/>
    </source>
</evidence>
<keyword evidence="1" id="KW-1133">Transmembrane helix</keyword>
<dbReference type="Proteomes" id="UP000249008">
    <property type="component" value="Chromosome 1"/>
</dbReference>
<sequence>MAKNINVLLSLKDQFTKPLQNATKNTKAMDKHLQKASNKVKAFGNATKESMKTAAKYTAIGFGALTAAAGLFAKQSIDGAKVQLKVEKMLETNMKRTSNASASQIQAIKDEASALQGLGIVGDEVALAGASQLAVYGLKSDQIKKLMPNLNDMLAKEKGFNGTQEDSIGMADVIGKAMAGKTKGLLKYGVQLTAAEEKVFKTMKQEQKLNFISKKLTASIGGTNKALRETDEGKIVAANNAWGDMKEEVGKKLLPYLGKFASWFETKIPSIQELLLGTVDKISEMISKAEPYIEKIKQLFGSLWDKGKPALEEFKNILLEGAGQAIDIAQSIIDNWDRISPIVYTVVGALAAYKTVMFISSTYTLAMVGAMKLKTIWDGIQAARTKGLTIQQIALNMAMNANPIGLVITAVAALVGIGWMLYKNWDIVKAKTLQLWEMLDNNPIGRVIKWFIKFGNPIGQAINLFLWLKENIYDNWDVIKNKFIPILEMIKNPVDTAKNAIGGLIDKLKFWNNTEIKDKTINITENKTSDKSKTRTIGRKALGTSYFKGGETQINEGGRTETAILPAGTKVMSHEQSKTMIGKSNQKVEVHVHISGNFIGEREHMERYAEYTGRKVIAAIGNM</sequence>
<evidence type="ECO:0000313" key="2">
    <source>
        <dbReference type="EMBL" id="SQJ04768.1"/>
    </source>
</evidence>
<name>A0AAX2JBG4_9FUSO</name>
<gene>
    <name evidence="2" type="ORF">NCTC12112_01896</name>
</gene>
<feature type="transmembrane region" description="Helical" evidence="1">
    <location>
        <begin position="404"/>
        <end position="422"/>
    </location>
</feature>